<dbReference type="RefSeq" id="WP_164484156.1">
    <property type="nucleotide sequence ID" value="NZ_JBHLWF010000003.1"/>
</dbReference>
<dbReference type="InterPro" id="IPR018647">
    <property type="entry name" value="SLFN_3-like_DNA/RNA_helicase"/>
</dbReference>
<dbReference type="AlphaFoldDB" id="A0A4R3LMB5"/>
<accession>A0A4R3LMB5</accession>
<keyword evidence="3" id="KW-1185">Reference proteome</keyword>
<dbReference type="Pfam" id="PF09848">
    <property type="entry name" value="SLFN-g3_helicase"/>
    <property type="match status" value="1"/>
</dbReference>
<proteinExistence type="predicted"/>
<organism evidence="2 3">
    <name type="scientific">Pseudofulvimonas gallinarii</name>
    <dbReference type="NCBI Taxonomy" id="634155"/>
    <lineage>
        <taxon>Bacteria</taxon>
        <taxon>Pseudomonadati</taxon>
        <taxon>Pseudomonadota</taxon>
        <taxon>Gammaproteobacteria</taxon>
        <taxon>Lysobacterales</taxon>
        <taxon>Rhodanobacteraceae</taxon>
        <taxon>Pseudofulvimonas</taxon>
    </lineage>
</organism>
<sequence length="208" mass="23316">MSRGYPFFRAEHVSAFVKTVLDGERALARSVLAGLLGRYPIALTRDLDAARRWIKSHVRGSERAGLVATSGAMRLKPHAIDVRAPINPVHWFLGDADDIRSSNFLEDAATEFQVQGLEVDWACVNWDADLRRSGTGWSHHMFAGAKWKNLRDESRIRYLVNAYRVPLTRARQGMVIFVPPGDASDATRLPAYYDPTYEYLCGLGVPVI</sequence>
<dbReference type="EMBL" id="SMAF01000001">
    <property type="protein sequence ID" value="TCT01452.1"/>
    <property type="molecule type" value="Genomic_DNA"/>
</dbReference>
<evidence type="ECO:0000313" key="3">
    <source>
        <dbReference type="Proteomes" id="UP000294599"/>
    </source>
</evidence>
<protein>
    <submittedName>
        <fullName evidence="2">Uncharacterized protein DUF2075</fullName>
    </submittedName>
</protein>
<name>A0A4R3LMB5_9GAMM</name>
<evidence type="ECO:0000259" key="1">
    <source>
        <dbReference type="Pfam" id="PF09848"/>
    </source>
</evidence>
<reference evidence="2 3" key="1">
    <citation type="submission" date="2019-03" db="EMBL/GenBank/DDBJ databases">
        <title>Genomic Encyclopedia of Type Strains, Phase IV (KMG-IV): sequencing the most valuable type-strain genomes for metagenomic binning, comparative biology and taxonomic classification.</title>
        <authorList>
            <person name="Goeker M."/>
        </authorList>
    </citation>
    <scope>NUCLEOTIDE SEQUENCE [LARGE SCALE GENOMIC DNA]</scope>
    <source>
        <strain evidence="2 3">DSM 21944</strain>
    </source>
</reference>
<evidence type="ECO:0000313" key="2">
    <source>
        <dbReference type="EMBL" id="TCT01452.1"/>
    </source>
</evidence>
<comment type="caution">
    <text evidence="2">The sequence shown here is derived from an EMBL/GenBank/DDBJ whole genome shotgun (WGS) entry which is preliminary data.</text>
</comment>
<gene>
    <name evidence="2" type="ORF">EDC25_101322</name>
</gene>
<feature type="domain" description="Schlafen group 3-like DNA/RNA helicase" evidence="1">
    <location>
        <begin position="8"/>
        <end position="179"/>
    </location>
</feature>
<dbReference type="Proteomes" id="UP000294599">
    <property type="component" value="Unassembled WGS sequence"/>
</dbReference>